<dbReference type="Gene3D" id="3.30.1780.10">
    <property type="entry name" value="ornithine cyclodeaminase, domain 1"/>
    <property type="match status" value="1"/>
</dbReference>
<dbReference type="GO" id="GO:0005737">
    <property type="term" value="C:cytoplasm"/>
    <property type="evidence" value="ECO:0007669"/>
    <property type="project" value="TreeGrafter"/>
</dbReference>
<dbReference type="InterPro" id="IPR023401">
    <property type="entry name" value="ODC_N"/>
</dbReference>
<dbReference type="SUPFAM" id="SSF51735">
    <property type="entry name" value="NAD(P)-binding Rossmann-fold domains"/>
    <property type="match status" value="1"/>
</dbReference>
<dbReference type="PANTHER" id="PTHR13812">
    <property type="entry name" value="KETIMINE REDUCTASE MU-CRYSTALLIN"/>
    <property type="match status" value="1"/>
</dbReference>
<dbReference type="HOGENOM" id="CLU_042088_0_0_1"/>
<dbReference type="InterPro" id="IPR036291">
    <property type="entry name" value="NAD(P)-bd_dom_sf"/>
</dbReference>
<dbReference type="InterPro" id="IPR003462">
    <property type="entry name" value="ODC_Mu_crystall"/>
</dbReference>
<sequence>MTLLVLSSHDVDALSSTLSPEELQLLMARVFARLSHSSNDPGISMPHRINIQMANHTALFMPARIGPPQAPEAETLPDSELATTSTLGSTAIKVVSVPQKDGNNGLPATTLVLDEVTGGIKAIVNARKLTALRNAAGSLLSTTLVGPTHPSRIVAFGAGQQVESHLDLHLRHLSSIVQCTIINRKLNERAVSLSDRLKFRYPYPAVLTEVLASDSTRPGNHPSEIEFALRHADIIICATSSTSPLFPSSWVRDGTHVILVGSYTPTMQEVDKTLILRALGGSPANATDDSKSIPNLLVDSREACLREAGELINAAVKPEQVTEIGELLPTDKDGNLSMEGYLQLLSVKRTRKPSEENFDGPVTIFKSVGVGLQDVAIANAIVDKALSLGDRKVGVSINGYDS</sequence>
<dbReference type="PANTHER" id="PTHR13812:SF19">
    <property type="entry name" value="KETIMINE REDUCTASE MU-CRYSTALLIN"/>
    <property type="match status" value="1"/>
</dbReference>
<proteinExistence type="inferred from homology"/>
<evidence type="ECO:0000313" key="3">
    <source>
        <dbReference type="Proteomes" id="UP000053424"/>
    </source>
</evidence>
<dbReference type="STRING" id="686832.A0A0C2Y339"/>
<protein>
    <recommendedName>
        <fullName evidence="4">Ornithine cyclodeaminase</fullName>
    </recommendedName>
</protein>
<comment type="similarity">
    <text evidence="1">Belongs to the ornithine cyclodeaminase/mu-crystallin family.</text>
</comment>
<evidence type="ECO:0008006" key="4">
    <source>
        <dbReference type="Google" id="ProtNLM"/>
    </source>
</evidence>
<name>A0A0C2Y339_HEBCY</name>
<evidence type="ECO:0000313" key="2">
    <source>
        <dbReference type="EMBL" id="KIM44253.1"/>
    </source>
</evidence>
<dbReference type="Gene3D" id="3.40.50.720">
    <property type="entry name" value="NAD(P)-binding Rossmann-like Domain"/>
    <property type="match status" value="1"/>
</dbReference>
<reference evidence="2 3" key="1">
    <citation type="submission" date="2014-04" db="EMBL/GenBank/DDBJ databases">
        <authorList>
            <consortium name="DOE Joint Genome Institute"/>
            <person name="Kuo A."/>
            <person name="Gay G."/>
            <person name="Dore J."/>
            <person name="Kohler A."/>
            <person name="Nagy L.G."/>
            <person name="Floudas D."/>
            <person name="Copeland A."/>
            <person name="Barry K.W."/>
            <person name="Cichocki N."/>
            <person name="Veneault-Fourrey C."/>
            <person name="LaButti K."/>
            <person name="Lindquist E.A."/>
            <person name="Lipzen A."/>
            <person name="Lundell T."/>
            <person name="Morin E."/>
            <person name="Murat C."/>
            <person name="Sun H."/>
            <person name="Tunlid A."/>
            <person name="Henrissat B."/>
            <person name="Grigoriev I.V."/>
            <person name="Hibbett D.S."/>
            <person name="Martin F."/>
            <person name="Nordberg H.P."/>
            <person name="Cantor M.N."/>
            <person name="Hua S.X."/>
        </authorList>
    </citation>
    <scope>NUCLEOTIDE SEQUENCE [LARGE SCALE GENOMIC DNA]</scope>
    <source>
        <strain evidence="3">h7</strain>
    </source>
</reference>
<organism evidence="2 3">
    <name type="scientific">Hebeloma cylindrosporum</name>
    <dbReference type="NCBI Taxonomy" id="76867"/>
    <lineage>
        <taxon>Eukaryota</taxon>
        <taxon>Fungi</taxon>
        <taxon>Dikarya</taxon>
        <taxon>Basidiomycota</taxon>
        <taxon>Agaricomycotina</taxon>
        <taxon>Agaricomycetes</taxon>
        <taxon>Agaricomycetidae</taxon>
        <taxon>Agaricales</taxon>
        <taxon>Agaricineae</taxon>
        <taxon>Hymenogastraceae</taxon>
        <taxon>Hebeloma</taxon>
    </lineage>
</organism>
<keyword evidence="3" id="KW-1185">Reference proteome</keyword>
<accession>A0A0C2Y339</accession>
<dbReference type="AlphaFoldDB" id="A0A0C2Y339"/>
<dbReference type="EMBL" id="KN831774">
    <property type="protein sequence ID" value="KIM44253.1"/>
    <property type="molecule type" value="Genomic_DNA"/>
</dbReference>
<reference evidence="3" key="2">
    <citation type="submission" date="2015-01" db="EMBL/GenBank/DDBJ databases">
        <title>Evolutionary Origins and Diversification of the Mycorrhizal Mutualists.</title>
        <authorList>
            <consortium name="DOE Joint Genome Institute"/>
            <consortium name="Mycorrhizal Genomics Consortium"/>
            <person name="Kohler A."/>
            <person name="Kuo A."/>
            <person name="Nagy L.G."/>
            <person name="Floudas D."/>
            <person name="Copeland A."/>
            <person name="Barry K.W."/>
            <person name="Cichocki N."/>
            <person name="Veneault-Fourrey C."/>
            <person name="LaButti K."/>
            <person name="Lindquist E.A."/>
            <person name="Lipzen A."/>
            <person name="Lundell T."/>
            <person name="Morin E."/>
            <person name="Murat C."/>
            <person name="Riley R."/>
            <person name="Ohm R."/>
            <person name="Sun H."/>
            <person name="Tunlid A."/>
            <person name="Henrissat B."/>
            <person name="Grigoriev I.V."/>
            <person name="Hibbett D.S."/>
            <person name="Martin F."/>
        </authorList>
    </citation>
    <scope>NUCLEOTIDE SEQUENCE [LARGE SCALE GENOMIC DNA]</scope>
    <source>
        <strain evidence="3">h7</strain>
    </source>
</reference>
<evidence type="ECO:0000256" key="1">
    <source>
        <dbReference type="ARBA" id="ARBA00008903"/>
    </source>
</evidence>
<dbReference type="OrthoDB" id="41492at2759"/>
<dbReference type="Proteomes" id="UP000053424">
    <property type="component" value="Unassembled WGS sequence"/>
</dbReference>
<gene>
    <name evidence="2" type="ORF">M413DRAFT_378047</name>
</gene>
<dbReference type="Pfam" id="PF02423">
    <property type="entry name" value="OCD_Mu_crystall"/>
    <property type="match status" value="1"/>
</dbReference>